<feature type="domain" description="Ribosomal RNA large subunit methyltransferase K/L-like methyltransferase" evidence="1">
    <location>
        <begin position="160"/>
        <end position="256"/>
    </location>
</feature>
<dbReference type="GO" id="GO:0032259">
    <property type="term" value="P:methylation"/>
    <property type="evidence" value="ECO:0007669"/>
    <property type="project" value="UniProtKB-KW"/>
</dbReference>
<proteinExistence type="predicted"/>
<evidence type="ECO:0000313" key="2">
    <source>
        <dbReference type="EMBL" id="MFL0269995.1"/>
    </source>
</evidence>
<name>A0ABW8TYN6_9CLOT</name>
<dbReference type="Pfam" id="PF01170">
    <property type="entry name" value="UPF0020"/>
    <property type="match status" value="1"/>
</dbReference>
<dbReference type="GO" id="GO:0008168">
    <property type="term" value="F:methyltransferase activity"/>
    <property type="evidence" value="ECO:0007669"/>
    <property type="project" value="UniProtKB-KW"/>
</dbReference>
<organism evidence="2 3">
    <name type="scientific">Candidatus Clostridium radicumherbarum</name>
    <dbReference type="NCBI Taxonomy" id="3381662"/>
    <lineage>
        <taxon>Bacteria</taxon>
        <taxon>Bacillati</taxon>
        <taxon>Bacillota</taxon>
        <taxon>Clostridia</taxon>
        <taxon>Eubacteriales</taxon>
        <taxon>Clostridiaceae</taxon>
        <taxon>Clostridium</taxon>
    </lineage>
</organism>
<gene>
    <name evidence="2" type="ORF">ACJDUH_18110</name>
</gene>
<sequence>MNKSENLEAAELSYFYIINYTAAEKELCMMEMKYLFNIIPLNKHFFSFHYVIPSRSAFIKQCISIIYSCSSLEELIEQILEDNFSSENFKVRYINFEENSLSYEQRRKIEYNIGYNINGEADVHNPEIVFGVVNINGKWIFGVLEDNKNTWDKHNHKLYSYSNALNVRVARALVNIASGNNMNIRLVDPCCGIGTVVIEALSMGLNIKGYELNPMIADNAKRNLDFFGYEDVITNGNMHEIQDKYDVAIVDLPYGVFTPVTLKEQLDIIKSTRRIANKAILITFENMEHYFEEAGFSVVDRCIIAKGTFIRYITVCK</sequence>
<dbReference type="EMBL" id="JBJHZY010000005">
    <property type="protein sequence ID" value="MFL0269995.1"/>
    <property type="molecule type" value="Genomic_DNA"/>
</dbReference>
<keyword evidence="2" id="KW-0489">Methyltransferase</keyword>
<keyword evidence="2" id="KW-0808">Transferase</keyword>
<protein>
    <submittedName>
        <fullName evidence="2">TRM11 family SAM-dependent methyltransferase</fullName>
    </submittedName>
</protein>
<dbReference type="Gene3D" id="3.40.50.150">
    <property type="entry name" value="Vaccinia Virus protein VP39"/>
    <property type="match status" value="1"/>
</dbReference>
<evidence type="ECO:0000259" key="1">
    <source>
        <dbReference type="Pfam" id="PF01170"/>
    </source>
</evidence>
<comment type="caution">
    <text evidence="2">The sequence shown here is derived from an EMBL/GenBank/DDBJ whole genome shotgun (WGS) entry which is preliminary data.</text>
</comment>
<accession>A0ABW8TYN6</accession>
<dbReference type="PANTHER" id="PTHR14911">
    <property type="entry name" value="THUMP DOMAIN-CONTAINING"/>
    <property type="match status" value="1"/>
</dbReference>
<reference evidence="2 3" key="1">
    <citation type="submission" date="2024-11" db="EMBL/GenBank/DDBJ databases">
        <authorList>
            <person name="Heng Y.C."/>
            <person name="Lim A.C.H."/>
            <person name="Lee J.K.Y."/>
            <person name="Kittelmann S."/>
        </authorList>
    </citation>
    <scope>NUCLEOTIDE SEQUENCE [LARGE SCALE GENOMIC DNA]</scope>
    <source>
        <strain evidence="2 3">WILCCON 0202</strain>
    </source>
</reference>
<dbReference type="InterPro" id="IPR000241">
    <property type="entry name" value="RlmKL-like_Mtase"/>
</dbReference>
<dbReference type="CDD" id="cd02440">
    <property type="entry name" value="AdoMet_MTases"/>
    <property type="match status" value="1"/>
</dbReference>
<dbReference type="InterPro" id="IPR029063">
    <property type="entry name" value="SAM-dependent_MTases_sf"/>
</dbReference>
<keyword evidence="3" id="KW-1185">Reference proteome</keyword>
<dbReference type="Proteomes" id="UP001623661">
    <property type="component" value="Unassembled WGS sequence"/>
</dbReference>
<dbReference type="RefSeq" id="WP_406766621.1">
    <property type="nucleotide sequence ID" value="NZ_JBJHZY010000005.1"/>
</dbReference>
<evidence type="ECO:0000313" key="3">
    <source>
        <dbReference type="Proteomes" id="UP001623661"/>
    </source>
</evidence>
<dbReference type="SUPFAM" id="SSF53335">
    <property type="entry name" value="S-adenosyl-L-methionine-dependent methyltransferases"/>
    <property type="match status" value="1"/>
</dbReference>
<dbReference type="PANTHER" id="PTHR14911:SF13">
    <property type="entry name" value="TRNA (GUANINE(6)-N2)-METHYLTRANSFERASE THUMP3"/>
    <property type="match status" value="1"/>
</dbReference>